<name>A0ABR2XRD0_9PEZI</name>
<keyword evidence="3" id="KW-1185">Reference proteome</keyword>
<dbReference type="InterPro" id="IPR051678">
    <property type="entry name" value="AGP_Transferase"/>
</dbReference>
<reference evidence="2 3" key="1">
    <citation type="submission" date="2024-02" db="EMBL/GenBank/DDBJ databases">
        <title>First draft genome assembly of two strains of Seiridium cardinale.</title>
        <authorList>
            <person name="Emiliani G."/>
            <person name="Scali E."/>
        </authorList>
    </citation>
    <scope>NUCLEOTIDE SEQUENCE [LARGE SCALE GENOMIC DNA]</scope>
    <source>
        <strain evidence="2 3">BM-138-000479</strain>
    </source>
</reference>
<dbReference type="SUPFAM" id="SSF56112">
    <property type="entry name" value="Protein kinase-like (PK-like)"/>
    <property type="match status" value="1"/>
</dbReference>
<sequence>MTSNLLSNHIQDLSDEELGKHIHDLRNDQPSWEEDSPTHIVDIAGTFVSKLYSYKDEVIDAQAAIELALSLGVRAPRIRRIVPYEGNVECIMDKVRGVTLMDAWAHISWYRSACLAFQLRYMVKRMQSQSSPTAGSIGTGICRSFWLERDIFGISPKSSPGVIASIVNFWYNLVSFRVEKAKSTAEHFATCREPIQEQPLVLTHHDLAPRNIMVDDQNKLWLVDWDKAGWYPSYFEYAGMHNFWIPENWSRLDRLRWTLFSWIATGWYEQEREIIEHVRSRLARFPVARRFNVKAGATPAAREVDD</sequence>
<protein>
    <submittedName>
        <fullName evidence="2">Aminoglycoside phosphotransferase domain-containing protein</fullName>
    </submittedName>
</protein>
<proteinExistence type="predicted"/>
<comment type="caution">
    <text evidence="2">The sequence shown here is derived from an EMBL/GenBank/DDBJ whole genome shotgun (WGS) entry which is preliminary data.</text>
</comment>
<dbReference type="PANTHER" id="PTHR21310:SF39">
    <property type="entry name" value="AMINOGLYCOSIDE PHOSPHOTRANSFERASE DOMAIN-CONTAINING PROTEIN"/>
    <property type="match status" value="1"/>
</dbReference>
<feature type="domain" description="Aminoglycoside phosphotransferase" evidence="1">
    <location>
        <begin position="187"/>
        <end position="254"/>
    </location>
</feature>
<evidence type="ECO:0000313" key="3">
    <source>
        <dbReference type="Proteomes" id="UP001465668"/>
    </source>
</evidence>
<dbReference type="Proteomes" id="UP001465668">
    <property type="component" value="Unassembled WGS sequence"/>
</dbReference>
<dbReference type="PANTHER" id="PTHR21310">
    <property type="entry name" value="AMINOGLYCOSIDE PHOSPHOTRANSFERASE-RELATED-RELATED"/>
    <property type="match status" value="1"/>
</dbReference>
<gene>
    <name evidence="2" type="ORF">SCAR479_07000</name>
</gene>
<dbReference type="InterPro" id="IPR002575">
    <property type="entry name" value="Aminoglycoside_PTrfase"/>
</dbReference>
<accession>A0ABR2XRD0</accession>
<dbReference type="InterPro" id="IPR011009">
    <property type="entry name" value="Kinase-like_dom_sf"/>
</dbReference>
<organism evidence="2 3">
    <name type="scientific">Seiridium cardinale</name>
    <dbReference type="NCBI Taxonomy" id="138064"/>
    <lineage>
        <taxon>Eukaryota</taxon>
        <taxon>Fungi</taxon>
        <taxon>Dikarya</taxon>
        <taxon>Ascomycota</taxon>
        <taxon>Pezizomycotina</taxon>
        <taxon>Sordariomycetes</taxon>
        <taxon>Xylariomycetidae</taxon>
        <taxon>Amphisphaeriales</taxon>
        <taxon>Sporocadaceae</taxon>
        <taxon>Seiridium</taxon>
    </lineage>
</organism>
<dbReference type="Gene3D" id="3.90.1200.10">
    <property type="match status" value="1"/>
</dbReference>
<evidence type="ECO:0000259" key="1">
    <source>
        <dbReference type="Pfam" id="PF01636"/>
    </source>
</evidence>
<evidence type="ECO:0000313" key="2">
    <source>
        <dbReference type="EMBL" id="KAK9776388.1"/>
    </source>
</evidence>
<dbReference type="EMBL" id="JARVKM010000028">
    <property type="protein sequence ID" value="KAK9776388.1"/>
    <property type="molecule type" value="Genomic_DNA"/>
</dbReference>
<dbReference type="Pfam" id="PF01636">
    <property type="entry name" value="APH"/>
    <property type="match status" value="1"/>
</dbReference>